<keyword evidence="2" id="KW-1185">Reference proteome</keyword>
<evidence type="ECO:0000313" key="1">
    <source>
        <dbReference type="EMBL" id="OAD73705.1"/>
    </source>
</evidence>
<evidence type="ECO:0000313" key="2">
    <source>
        <dbReference type="Proteomes" id="UP000077315"/>
    </source>
</evidence>
<dbReference type="EMBL" id="KV440980">
    <property type="protein sequence ID" value="OAD73705.1"/>
    <property type="molecule type" value="Genomic_DNA"/>
</dbReference>
<dbReference type="RefSeq" id="XP_018291745.1">
    <property type="nucleotide sequence ID" value="XM_018435808.1"/>
</dbReference>
<proteinExistence type="predicted"/>
<gene>
    <name evidence="1" type="ORF">PHYBLDRAFT_168141</name>
</gene>
<sequence>MGDWPGFHSRYHNPIEDAYFQKFKQVPSHHSYHPSRIPNVTCHGILRYTNPNFLEDMDQLLLKHSLWNRYFLFLKFRYILNRLRHDGTISGTFTRVIQVGSIIRLPEDVPDDCCVRQKLKRPRI</sequence>
<dbReference type="Proteomes" id="UP000077315">
    <property type="component" value="Unassembled WGS sequence"/>
</dbReference>
<reference evidence="2" key="1">
    <citation type="submission" date="2015-06" db="EMBL/GenBank/DDBJ databases">
        <title>Expansion of signal transduction pathways in fungi by whole-genome duplication.</title>
        <authorList>
            <consortium name="DOE Joint Genome Institute"/>
            <person name="Corrochano L.M."/>
            <person name="Kuo A."/>
            <person name="Marcet-Houben M."/>
            <person name="Polaino S."/>
            <person name="Salamov A."/>
            <person name="Villalobos J.M."/>
            <person name="Alvarez M.I."/>
            <person name="Avalos J."/>
            <person name="Benito E.P."/>
            <person name="Benoit I."/>
            <person name="Burger G."/>
            <person name="Camino L.P."/>
            <person name="Canovas D."/>
            <person name="Cerda-Olmedo E."/>
            <person name="Cheng J.-F."/>
            <person name="Dominguez A."/>
            <person name="Elias M."/>
            <person name="Eslava A.P."/>
            <person name="Glaser F."/>
            <person name="Grimwood J."/>
            <person name="Gutierrez G."/>
            <person name="Heitman J."/>
            <person name="Henrissat B."/>
            <person name="Iturriaga E.A."/>
            <person name="Lang B.F."/>
            <person name="Lavin J.L."/>
            <person name="Lee S."/>
            <person name="Li W."/>
            <person name="Lindquist E."/>
            <person name="Lopez-Garcia S."/>
            <person name="Luque E.M."/>
            <person name="Marcos A.T."/>
            <person name="Martin J."/>
            <person name="McCluskey K."/>
            <person name="Medina H.R."/>
            <person name="Miralles-Duran A."/>
            <person name="Miyazaki A."/>
            <person name="Munoz-Torres E."/>
            <person name="Oguiza J.A."/>
            <person name="Ohm R."/>
            <person name="Olmedo M."/>
            <person name="Orejas M."/>
            <person name="Ortiz-Castellanos L."/>
            <person name="Pisabarro A.G."/>
            <person name="Rodriguez-Romero J."/>
            <person name="Ruiz-Herrera J."/>
            <person name="Ruiz-Vazquez R."/>
            <person name="Sanz C."/>
            <person name="Schackwitz W."/>
            <person name="Schmutz J."/>
            <person name="Shahriari M."/>
            <person name="Shelest E."/>
            <person name="Silva-Franco F."/>
            <person name="Soanes D."/>
            <person name="Syed K."/>
            <person name="Tagua V.G."/>
            <person name="Talbot N.J."/>
            <person name="Thon M."/>
            <person name="De vries R.P."/>
            <person name="Wiebenga A."/>
            <person name="Yadav J.S."/>
            <person name="Braun E.L."/>
            <person name="Baker S."/>
            <person name="Garre V."/>
            <person name="Horwitz B."/>
            <person name="Torres-Martinez S."/>
            <person name="Idnurm A."/>
            <person name="Herrera-Estrella A."/>
            <person name="Gabaldon T."/>
            <person name="Grigoriev I.V."/>
        </authorList>
    </citation>
    <scope>NUCLEOTIDE SEQUENCE [LARGE SCALE GENOMIC DNA]</scope>
    <source>
        <strain evidence="2">NRRL 1555(-)</strain>
    </source>
</reference>
<dbReference type="VEuPathDB" id="FungiDB:PHYBLDRAFT_168141"/>
<accession>A0A162XBF6</accession>
<name>A0A162XBF6_PHYB8</name>
<protein>
    <submittedName>
        <fullName evidence="1">Uncharacterized protein</fullName>
    </submittedName>
</protein>
<organism evidence="1 2">
    <name type="scientific">Phycomyces blakesleeanus (strain ATCC 8743b / DSM 1359 / FGSC 10004 / NBRC 33097 / NRRL 1555)</name>
    <dbReference type="NCBI Taxonomy" id="763407"/>
    <lineage>
        <taxon>Eukaryota</taxon>
        <taxon>Fungi</taxon>
        <taxon>Fungi incertae sedis</taxon>
        <taxon>Mucoromycota</taxon>
        <taxon>Mucoromycotina</taxon>
        <taxon>Mucoromycetes</taxon>
        <taxon>Mucorales</taxon>
        <taxon>Phycomycetaceae</taxon>
        <taxon>Phycomyces</taxon>
    </lineage>
</organism>
<dbReference type="AlphaFoldDB" id="A0A162XBF6"/>
<dbReference type="InParanoid" id="A0A162XBF6"/>
<dbReference type="GeneID" id="28996714"/>